<comment type="caution">
    <text evidence="1">The sequence shown here is derived from an EMBL/GenBank/DDBJ whole genome shotgun (WGS) entry which is preliminary data.</text>
</comment>
<dbReference type="AlphaFoldDB" id="A0A2G9FYE0"/>
<evidence type="ECO:0000313" key="1">
    <source>
        <dbReference type="EMBL" id="PIM97941.1"/>
    </source>
</evidence>
<accession>A0A2G9FYE0</accession>
<reference evidence="2" key="1">
    <citation type="journal article" date="2018" name="Gigascience">
        <title>Genome assembly of the Pink Ipe (Handroanthus impetiginosus, Bignoniaceae), a highly valued, ecologically keystone Neotropical timber forest tree.</title>
        <authorList>
            <person name="Silva-Junior O.B."/>
            <person name="Grattapaglia D."/>
            <person name="Novaes E."/>
            <person name="Collevatti R.G."/>
        </authorList>
    </citation>
    <scope>NUCLEOTIDE SEQUENCE [LARGE SCALE GENOMIC DNA]</scope>
    <source>
        <strain evidence="2">cv. UFG-1</strain>
    </source>
</reference>
<gene>
    <name evidence="1" type="ORF">CDL12_29584</name>
</gene>
<dbReference type="EMBL" id="NKXS01008957">
    <property type="protein sequence ID" value="PIM97941.1"/>
    <property type="molecule type" value="Genomic_DNA"/>
</dbReference>
<evidence type="ECO:0000313" key="2">
    <source>
        <dbReference type="Proteomes" id="UP000231279"/>
    </source>
</evidence>
<organism evidence="1 2">
    <name type="scientific">Handroanthus impetiginosus</name>
    <dbReference type="NCBI Taxonomy" id="429701"/>
    <lineage>
        <taxon>Eukaryota</taxon>
        <taxon>Viridiplantae</taxon>
        <taxon>Streptophyta</taxon>
        <taxon>Embryophyta</taxon>
        <taxon>Tracheophyta</taxon>
        <taxon>Spermatophyta</taxon>
        <taxon>Magnoliopsida</taxon>
        <taxon>eudicotyledons</taxon>
        <taxon>Gunneridae</taxon>
        <taxon>Pentapetalae</taxon>
        <taxon>asterids</taxon>
        <taxon>lamiids</taxon>
        <taxon>Lamiales</taxon>
        <taxon>Bignoniaceae</taxon>
        <taxon>Crescentiina</taxon>
        <taxon>Tabebuia alliance</taxon>
        <taxon>Handroanthus</taxon>
    </lineage>
</organism>
<sequence length="184" mass="21628">MDTLVKKKINKQWRMSSTNKQYRSKSTSELINVQATKLENFCEQEELIQSTAAYSYYYHADYRAMKQQLLFAFKFFALTSVYLFTRSRTPANKIKDPEKSLAVLFLLENLKRVLVYNAHLIHNAKNQHFSKIPRKLGAKMRPCKSFMGRSGTWFLKLKTQLKCFRIWQQKTVAGISSRELLVAR</sequence>
<protein>
    <submittedName>
        <fullName evidence="1">Uncharacterized protein</fullName>
    </submittedName>
</protein>
<proteinExistence type="predicted"/>
<keyword evidence="2" id="KW-1185">Reference proteome</keyword>
<name>A0A2G9FYE0_9LAMI</name>
<dbReference type="Proteomes" id="UP000231279">
    <property type="component" value="Unassembled WGS sequence"/>
</dbReference>